<dbReference type="Proteomes" id="UP001147747">
    <property type="component" value="Unassembled WGS sequence"/>
</dbReference>
<name>A0A9W9W914_9EURO</name>
<feature type="transmembrane region" description="Helical" evidence="1">
    <location>
        <begin position="149"/>
        <end position="171"/>
    </location>
</feature>
<proteinExistence type="predicted"/>
<feature type="transmembrane region" description="Helical" evidence="1">
    <location>
        <begin position="294"/>
        <end position="313"/>
    </location>
</feature>
<keyword evidence="1" id="KW-0472">Membrane</keyword>
<organism evidence="2 3">
    <name type="scientific">Penicillium cosmopolitanum</name>
    <dbReference type="NCBI Taxonomy" id="1131564"/>
    <lineage>
        <taxon>Eukaryota</taxon>
        <taxon>Fungi</taxon>
        <taxon>Dikarya</taxon>
        <taxon>Ascomycota</taxon>
        <taxon>Pezizomycotina</taxon>
        <taxon>Eurotiomycetes</taxon>
        <taxon>Eurotiomycetidae</taxon>
        <taxon>Eurotiales</taxon>
        <taxon>Aspergillaceae</taxon>
        <taxon>Penicillium</taxon>
    </lineage>
</organism>
<gene>
    <name evidence="2" type="ORF">N7509_002494</name>
</gene>
<protein>
    <submittedName>
        <fullName evidence="2">Uncharacterized protein</fullName>
    </submittedName>
</protein>
<feature type="transmembrane region" description="Helical" evidence="1">
    <location>
        <begin position="255"/>
        <end position="274"/>
    </location>
</feature>
<evidence type="ECO:0000313" key="3">
    <source>
        <dbReference type="Proteomes" id="UP001147747"/>
    </source>
</evidence>
<evidence type="ECO:0000313" key="2">
    <source>
        <dbReference type="EMBL" id="KAJ5408611.1"/>
    </source>
</evidence>
<comment type="caution">
    <text evidence="2">The sequence shown here is derived from an EMBL/GenBank/DDBJ whole genome shotgun (WGS) entry which is preliminary data.</text>
</comment>
<dbReference type="EMBL" id="JAPZBU010000004">
    <property type="protein sequence ID" value="KAJ5408611.1"/>
    <property type="molecule type" value="Genomic_DNA"/>
</dbReference>
<dbReference type="OrthoDB" id="3009728at2759"/>
<dbReference type="RefSeq" id="XP_056492926.1">
    <property type="nucleotide sequence ID" value="XM_056627131.1"/>
</dbReference>
<feature type="transmembrane region" description="Helical" evidence="1">
    <location>
        <begin position="191"/>
        <end position="210"/>
    </location>
</feature>
<dbReference type="GeneID" id="81366111"/>
<dbReference type="AlphaFoldDB" id="A0A9W9W914"/>
<reference evidence="2" key="2">
    <citation type="journal article" date="2023" name="IMA Fungus">
        <title>Comparative genomic study of the Penicillium genus elucidates a diverse pangenome and 15 lateral gene transfer events.</title>
        <authorList>
            <person name="Petersen C."/>
            <person name="Sorensen T."/>
            <person name="Nielsen M.R."/>
            <person name="Sondergaard T.E."/>
            <person name="Sorensen J.L."/>
            <person name="Fitzpatrick D.A."/>
            <person name="Frisvad J.C."/>
            <person name="Nielsen K.L."/>
        </authorList>
    </citation>
    <scope>NUCLEOTIDE SEQUENCE</scope>
    <source>
        <strain evidence="2">IBT 29677</strain>
    </source>
</reference>
<keyword evidence="1" id="KW-1133">Transmembrane helix</keyword>
<keyword evidence="1" id="KW-0812">Transmembrane</keyword>
<accession>A0A9W9W914</accession>
<keyword evidence="3" id="KW-1185">Reference proteome</keyword>
<feature type="transmembrane region" description="Helical" evidence="1">
    <location>
        <begin position="72"/>
        <end position="94"/>
    </location>
</feature>
<sequence>MLGLVVLFGATPAMAKNTRFLDFFPVYRSDFIQIRDGPCAAEFALKQAGAQVCRSLLDCMLENTSEVIKGDMGSGIVVLGLGPTILTFLGSGTAETSLLARRRPLLALLIASGSPAVSPLPTFVYPNPIEELEARDNHLAIMQFSPIQAIFVSILEYVLVMGAIANVYITAFTMGSWSINTISCDDLWYPTLWAVTTLFIHIFGSWCLALRVSTPGNNEDSQHRVKERLFRWIRNELTPCITHNKLQLIWKPESYLFVAISWWTSLLTVVHLLYGTVAFSSIQFIGYVDSIQILARFMGSAVVCRAILMFELAGMRNALKYESPQEEYSLVQASHTRLSSTHDF</sequence>
<evidence type="ECO:0000256" key="1">
    <source>
        <dbReference type="SAM" id="Phobius"/>
    </source>
</evidence>
<reference evidence="2" key="1">
    <citation type="submission" date="2022-12" db="EMBL/GenBank/DDBJ databases">
        <authorList>
            <person name="Petersen C."/>
        </authorList>
    </citation>
    <scope>NUCLEOTIDE SEQUENCE</scope>
    <source>
        <strain evidence="2">IBT 29677</strain>
    </source>
</reference>